<dbReference type="SUPFAM" id="SSF51445">
    <property type="entry name" value="(Trans)glycosidases"/>
    <property type="match status" value="1"/>
</dbReference>
<dbReference type="Proteomes" id="UP000555103">
    <property type="component" value="Unassembled WGS sequence"/>
</dbReference>
<dbReference type="PROSITE" id="PS51820">
    <property type="entry name" value="PA14"/>
    <property type="match status" value="1"/>
</dbReference>
<dbReference type="Pfam" id="PF13802">
    <property type="entry name" value="Gal_mutarotas_2"/>
    <property type="match status" value="1"/>
</dbReference>
<dbReference type="InterPro" id="IPR048395">
    <property type="entry name" value="Glyco_hydro_31_C"/>
</dbReference>
<dbReference type="InterPro" id="IPR037524">
    <property type="entry name" value="PA14/GLEYA"/>
</dbReference>
<dbReference type="InterPro" id="IPR011013">
    <property type="entry name" value="Gal_mutarotase_sf_dom"/>
</dbReference>
<dbReference type="GO" id="GO:0061634">
    <property type="term" value="F:alpha-D-xyloside xylohydrolase"/>
    <property type="evidence" value="ECO:0007669"/>
    <property type="project" value="UniProtKB-EC"/>
</dbReference>
<dbReference type="CDD" id="cd14752">
    <property type="entry name" value="GH31_N"/>
    <property type="match status" value="1"/>
</dbReference>
<dbReference type="Gene3D" id="2.60.40.1760">
    <property type="entry name" value="glycosyl hydrolase (family 31)"/>
    <property type="match status" value="1"/>
</dbReference>
<gene>
    <name evidence="4" type="ORF">GGR21_000163</name>
</gene>
<dbReference type="Pfam" id="PF17137">
    <property type="entry name" value="DUF5110"/>
    <property type="match status" value="1"/>
</dbReference>
<keyword evidence="2 4" id="KW-0378">Hydrolase</keyword>
<feature type="domain" description="PA14" evidence="3">
    <location>
        <begin position="227"/>
        <end position="368"/>
    </location>
</feature>
<dbReference type="InterPro" id="IPR013780">
    <property type="entry name" value="Glyco_hydro_b"/>
</dbReference>
<dbReference type="PROSITE" id="PS51257">
    <property type="entry name" value="PROKAR_LIPOPROTEIN"/>
    <property type="match status" value="1"/>
</dbReference>
<sequence>MKKKNLVLAGFLSAFIFVGCQTAPYKKTNDGVIISLAQENMQSAKKVRLQVITDDIIRVSATPADKLAEDKSLVTVFDQTKTDGWEIIEQEGNITVKTATTIAKVSLTTGEVIFTDLEGNVLLAENKGGGKYFSNIEVDGKKSYSLQQIFESPADEAFYGLGQHQADEFNYKGKNEELFQYNTKVSVPFILSSKNYGILWDNYSLTRFGDERPYADIDQFKLYDKNGKEGGLTATYMVNADPKNVFVERTESVIDYENLETVKKFPQDFPFYNSRITWEGELEAKEDGKYHFILYYAGYTTVYMDENVIVPERWRTAWNPNSYKYTVDMKAGERRKIKLDWKPDGGISYIGLKALSPKTAEEQNKLALWSEMGDQIDYYFIRGNNMDDVIKGYRTITGKSQIMPKWAMGFWQSRERYKTQDELLDVVREYRRRNIPLDNIVQDWSYWPENAWGSHDFDSVRFPDPKGMIDSVHALDARIMISVWPKFYYTTDNYKAFEEKGWMYDRAVKDSIRDWIANGYIAGFYDAYSEGARKLFWDQMNEKLYSKGIDAWWMDASEPDILSNASIQYRKELMGTTALGPSTEYFNAYALVNAEAIYNGQRSVNPDDRVFLLTRSGFAGLQRYSTATWSGDIGTRWEDMKAQISAGLNFAMSGIPYWTMDIGGFCVEKRYELAKEGSEDLKEWRELNTRWFQFGAFCPLFRSHGQYPTREIYNISPEGHPAYNSMVYYTKLRYRMMPYIYSLAGMTYFNDYTIMRALVMDFTADRNTHYISDQYMFGPSLMVCPVYTYKSTSRDIYFPAGANWYDYETNKHIVGGQTLSVAAPYERIPLYVKEGAIIPFGKDIQTTKEVQDDLTIKVYMGANGDFTLYEDEGVNYNYEKNAYSTIRLAYDDASQTLAIEERKGEYAGMAKERAFNVEWISKDKKAVTSDIKYNGSKVTVKIP</sequence>
<evidence type="ECO:0000313" key="4">
    <source>
        <dbReference type="EMBL" id="MBB4034278.1"/>
    </source>
</evidence>
<dbReference type="Gene3D" id="3.20.20.80">
    <property type="entry name" value="Glycosidases"/>
    <property type="match status" value="1"/>
</dbReference>
<name>A0A840CJT4_9BACT</name>
<evidence type="ECO:0000256" key="1">
    <source>
        <dbReference type="ARBA" id="ARBA00007806"/>
    </source>
</evidence>
<dbReference type="InterPro" id="IPR051816">
    <property type="entry name" value="Glycosyl_Hydrolase_31"/>
</dbReference>
<dbReference type="PANTHER" id="PTHR43863:SF2">
    <property type="entry name" value="MALTASE-GLUCOAMYLASE"/>
    <property type="match status" value="1"/>
</dbReference>
<dbReference type="Gene3D" id="2.60.120.380">
    <property type="match status" value="1"/>
</dbReference>
<dbReference type="AlphaFoldDB" id="A0A840CJT4"/>
<comment type="caution">
    <text evidence="4">The sequence shown here is derived from an EMBL/GenBank/DDBJ whole genome shotgun (WGS) entry which is preliminary data.</text>
</comment>
<dbReference type="Gene3D" id="2.60.40.1180">
    <property type="entry name" value="Golgi alpha-mannosidase II"/>
    <property type="match status" value="2"/>
</dbReference>
<organism evidence="4 5">
    <name type="scientific">Dysgonomonas hofstadii</name>
    <dbReference type="NCBI Taxonomy" id="637886"/>
    <lineage>
        <taxon>Bacteria</taxon>
        <taxon>Pseudomonadati</taxon>
        <taxon>Bacteroidota</taxon>
        <taxon>Bacteroidia</taxon>
        <taxon>Bacteroidales</taxon>
        <taxon>Dysgonomonadaceae</taxon>
        <taxon>Dysgonomonas</taxon>
    </lineage>
</organism>
<protein>
    <submittedName>
        <fullName evidence="4">Alpha-D-xyloside xylohydrolase</fullName>
        <ecNumber evidence="4">3.2.1.177</ecNumber>
    </submittedName>
</protein>
<dbReference type="RefSeq" id="WP_183305236.1">
    <property type="nucleotide sequence ID" value="NZ_JACIEP010000001.1"/>
</dbReference>
<dbReference type="Pfam" id="PF01055">
    <property type="entry name" value="Glyco_hydro_31_2nd"/>
    <property type="match status" value="1"/>
</dbReference>
<evidence type="ECO:0000256" key="2">
    <source>
        <dbReference type="RuleBase" id="RU361185"/>
    </source>
</evidence>
<dbReference type="Pfam" id="PF21365">
    <property type="entry name" value="Glyco_hydro_31_3rd"/>
    <property type="match status" value="1"/>
</dbReference>
<keyword evidence="5" id="KW-1185">Reference proteome</keyword>
<dbReference type="SUPFAM" id="SSF56988">
    <property type="entry name" value="Anthrax protective antigen"/>
    <property type="match status" value="1"/>
</dbReference>
<reference evidence="4 5" key="1">
    <citation type="submission" date="2020-08" db="EMBL/GenBank/DDBJ databases">
        <title>Genomic Encyclopedia of Type Strains, Phase IV (KMG-IV): sequencing the most valuable type-strain genomes for metagenomic binning, comparative biology and taxonomic classification.</title>
        <authorList>
            <person name="Goeker M."/>
        </authorList>
    </citation>
    <scope>NUCLEOTIDE SEQUENCE [LARGE SCALE GENOMIC DNA]</scope>
    <source>
        <strain evidence="4 5">DSM 104969</strain>
    </source>
</reference>
<proteinExistence type="inferred from homology"/>
<dbReference type="GO" id="GO:0030246">
    <property type="term" value="F:carbohydrate binding"/>
    <property type="evidence" value="ECO:0007669"/>
    <property type="project" value="InterPro"/>
</dbReference>
<comment type="similarity">
    <text evidence="1 2">Belongs to the glycosyl hydrolase 31 family.</text>
</comment>
<dbReference type="CDD" id="cd06591">
    <property type="entry name" value="GH31_xylosidase_XylS"/>
    <property type="match status" value="1"/>
</dbReference>
<dbReference type="InterPro" id="IPR017853">
    <property type="entry name" value="GH"/>
</dbReference>
<dbReference type="EMBL" id="JACIEP010000001">
    <property type="protein sequence ID" value="MBB4034278.1"/>
    <property type="molecule type" value="Genomic_DNA"/>
</dbReference>
<evidence type="ECO:0000259" key="3">
    <source>
        <dbReference type="PROSITE" id="PS51820"/>
    </source>
</evidence>
<evidence type="ECO:0000313" key="5">
    <source>
        <dbReference type="Proteomes" id="UP000555103"/>
    </source>
</evidence>
<accession>A0A840CJT4</accession>
<dbReference type="InterPro" id="IPR033403">
    <property type="entry name" value="DUF5110"/>
</dbReference>
<dbReference type="InterPro" id="IPR025887">
    <property type="entry name" value="Glyco_hydro_31_N_dom"/>
</dbReference>
<dbReference type="InterPro" id="IPR000322">
    <property type="entry name" value="Glyco_hydro_31_TIM"/>
</dbReference>
<dbReference type="SUPFAM" id="SSF74650">
    <property type="entry name" value="Galactose mutarotase-like"/>
    <property type="match status" value="1"/>
</dbReference>
<dbReference type="PANTHER" id="PTHR43863">
    <property type="entry name" value="HYDROLASE, PUTATIVE (AFU_ORTHOLOGUE AFUA_1G03140)-RELATED"/>
    <property type="match status" value="1"/>
</dbReference>
<dbReference type="SUPFAM" id="SSF51011">
    <property type="entry name" value="Glycosyl hydrolase domain"/>
    <property type="match status" value="1"/>
</dbReference>
<dbReference type="EC" id="3.2.1.177" evidence="4"/>
<keyword evidence="2 4" id="KW-0326">Glycosidase</keyword>
<dbReference type="GO" id="GO:0005975">
    <property type="term" value="P:carbohydrate metabolic process"/>
    <property type="evidence" value="ECO:0007669"/>
    <property type="project" value="InterPro"/>
</dbReference>